<comment type="function">
    <text evidence="6">Binds and transfers iron-sulfur (Fe-S) clusters to target apoproteins. Can hydrolyze ATP.</text>
</comment>
<evidence type="ECO:0000256" key="6">
    <source>
        <dbReference type="HAMAP-Rule" id="MF_02040"/>
    </source>
</evidence>
<dbReference type="EMBL" id="RZUI01000006">
    <property type="protein sequence ID" value="KAA8830307.1"/>
    <property type="molecule type" value="Genomic_DNA"/>
</dbReference>
<dbReference type="InterPro" id="IPR019591">
    <property type="entry name" value="Mrp/NBP35_ATP-bd"/>
</dbReference>
<dbReference type="OrthoDB" id="9809679at2"/>
<dbReference type="PANTHER" id="PTHR42961:SF2">
    <property type="entry name" value="IRON-SULFUR PROTEIN NUBPL"/>
    <property type="match status" value="1"/>
</dbReference>
<evidence type="ECO:0000259" key="7">
    <source>
        <dbReference type="Pfam" id="PF01883"/>
    </source>
</evidence>
<accession>A0A5M9ZZQ8</accession>
<organism evidence="8 9">
    <name type="scientific">Bifidobacterium tissieri</name>
    <dbReference type="NCBI Taxonomy" id="1630162"/>
    <lineage>
        <taxon>Bacteria</taxon>
        <taxon>Bacillati</taxon>
        <taxon>Actinomycetota</taxon>
        <taxon>Actinomycetes</taxon>
        <taxon>Bifidobacteriales</taxon>
        <taxon>Bifidobacteriaceae</taxon>
        <taxon>Bifidobacterium</taxon>
    </lineage>
</organism>
<keyword evidence="4 6" id="KW-0408">Iron</keyword>
<dbReference type="InterPro" id="IPR044304">
    <property type="entry name" value="NUBPL-like"/>
</dbReference>
<dbReference type="GO" id="GO:0005524">
    <property type="term" value="F:ATP binding"/>
    <property type="evidence" value="ECO:0007669"/>
    <property type="project" value="UniProtKB-UniRule"/>
</dbReference>
<dbReference type="SUPFAM" id="SSF52540">
    <property type="entry name" value="P-loop containing nucleoside triphosphate hydrolases"/>
    <property type="match status" value="1"/>
</dbReference>
<dbReference type="SUPFAM" id="SSF117916">
    <property type="entry name" value="Fe-S cluster assembly (FSCA) domain-like"/>
    <property type="match status" value="1"/>
</dbReference>
<dbReference type="GO" id="GO:0016887">
    <property type="term" value="F:ATP hydrolysis activity"/>
    <property type="evidence" value="ECO:0007669"/>
    <property type="project" value="UniProtKB-UniRule"/>
</dbReference>
<name>A0A5M9ZZQ8_9BIFI</name>
<sequence length="372" mass="39783">MNDVIERNVRSRLSRVIDPELGKSITDLGMITGIDVMPRDVIDSGRSVVDVTVKVELTVEGCPLTQTIIDKINEAVTSYPAATLIPHIDVGSMSQEKLTGLVNDLKAQRKENPFTKPGSKTRIFAIASGKGGVGKSSVTANLAATFAALGYDTAAIDADIYGFSLPALFGTHDHPTNLKGMLMPVTAWGVKLISIGMFAGADRAILWRGPRLQRSLEQFLSDVWWGEPDVLLLDLAPGTGDMAISVAQALPNAELVVVTTPQPSASDVAVRAGLVALQVPMKVRGVIENMSYYEHNGEKLRIFGEGGGQRVSEQLTAALKHDVPLLGTLPLEPEVRIDGEAGRPVVLNEDGTLADTPLAAEFRSIAQRLMEA</sequence>
<keyword evidence="2 6" id="KW-0547">Nucleotide-binding</keyword>
<evidence type="ECO:0000313" key="9">
    <source>
        <dbReference type="Proteomes" id="UP000412028"/>
    </source>
</evidence>
<evidence type="ECO:0000313" key="8">
    <source>
        <dbReference type="EMBL" id="KAA8830307.1"/>
    </source>
</evidence>
<dbReference type="GO" id="GO:0046872">
    <property type="term" value="F:metal ion binding"/>
    <property type="evidence" value="ECO:0007669"/>
    <property type="project" value="UniProtKB-KW"/>
</dbReference>
<keyword evidence="5 6" id="KW-0411">Iron-sulfur</keyword>
<feature type="binding site" evidence="6">
    <location>
        <begin position="129"/>
        <end position="136"/>
    </location>
    <ligand>
        <name>ATP</name>
        <dbReference type="ChEBI" id="CHEBI:30616"/>
    </ligand>
</feature>
<dbReference type="CDD" id="cd02037">
    <property type="entry name" value="Mrp_NBP35"/>
    <property type="match status" value="1"/>
</dbReference>
<dbReference type="HAMAP" id="MF_02040">
    <property type="entry name" value="Mrp_NBP35"/>
    <property type="match status" value="1"/>
</dbReference>
<evidence type="ECO:0000256" key="4">
    <source>
        <dbReference type="ARBA" id="ARBA00023004"/>
    </source>
</evidence>
<dbReference type="PANTHER" id="PTHR42961">
    <property type="entry name" value="IRON-SULFUR PROTEIN NUBPL"/>
    <property type="match status" value="1"/>
</dbReference>
<dbReference type="Gene3D" id="3.40.50.300">
    <property type="entry name" value="P-loop containing nucleotide triphosphate hydrolases"/>
    <property type="match status" value="1"/>
</dbReference>
<evidence type="ECO:0000256" key="3">
    <source>
        <dbReference type="ARBA" id="ARBA00022840"/>
    </source>
</evidence>
<dbReference type="GO" id="GO:0051539">
    <property type="term" value="F:4 iron, 4 sulfur cluster binding"/>
    <property type="evidence" value="ECO:0007669"/>
    <property type="project" value="TreeGrafter"/>
</dbReference>
<dbReference type="GO" id="GO:0016226">
    <property type="term" value="P:iron-sulfur cluster assembly"/>
    <property type="evidence" value="ECO:0007669"/>
    <property type="project" value="InterPro"/>
</dbReference>
<dbReference type="Pfam" id="PF10609">
    <property type="entry name" value="ParA"/>
    <property type="match status" value="1"/>
</dbReference>
<keyword evidence="3 6" id="KW-0067">ATP-binding</keyword>
<dbReference type="InterPro" id="IPR027417">
    <property type="entry name" value="P-loop_NTPase"/>
</dbReference>
<evidence type="ECO:0000256" key="5">
    <source>
        <dbReference type="ARBA" id="ARBA00023014"/>
    </source>
</evidence>
<feature type="domain" description="MIP18 family-like" evidence="7">
    <location>
        <begin position="7"/>
        <end position="81"/>
    </location>
</feature>
<dbReference type="Proteomes" id="UP000412028">
    <property type="component" value="Unassembled WGS sequence"/>
</dbReference>
<dbReference type="InterPro" id="IPR033756">
    <property type="entry name" value="YlxH/NBP35"/>
</dbReference>
<dbReference type="AlphaFoldDB" id="A0A5M9ZZQ8"/>
<dbReference type="Gene3D" id="3.30.300.130">
    <property type="entry name" value="Fe-S cluster assembly (FSCA)"/>
    <property type="match status" value="1"/>
</dbReference>
<comment type="similarity">
    <text evidence="6">Belongs to the Mrp/NBP35 ATP-binding proteins family.</text>
</comment>
<comment type="caution">
    <text evidence="8">The sequence shown here is derived from an EMBL/GenBank/DDBJ whole genome shotgun (WGS) entry which is preliminary data.</text>
</comment>
<protein>
    <recommendedName>
        <fullName evidence="6">Iron-sulfur cluster carrier protein</fullName>
    </recommendedName>
</protein>
<dbReference type="RefSeq" id="WP_150381392.1">
    <property type="nucleotide sequence ID" value="NZ_RZUI01000006.1"/>
</dbReference>
<comment type="subunit">
    <text evidence="6">Homodimer.</text>
</comment>
<reference evidence="8 9" key="1">
    <citation type="journal article" date="2019" name="Syst. Appl. Microbiol.">
        <title>Characterization of Bifidobacterium species in feaces of the Egyptian fruit bat: Description of B. vespertilionis sp. nov. and B. rousetti sp. nov.</title>
        <authorList>
            <person name="Modesto M."/>
            <person name="Satti M."/>
            <person name="Watanabe K."/>
            <person name="Puglisi E."/>
            <person name="Morelli L."/>
            <person name="Huang C.-H."/>
            <person name="Liou J.-S."/>
            <person name="Miyashita M."/>
            <person name="Tamura T."/>
            <person name="Saito S."/>
            <person name="Mori K."/>
            <person name="Huang L."/>
            <person name="Sciavilla P."/>
            <person name="Sandri C."/>
            <person name="Spiezio C."/>
            <person name="Vitali F."/>
            <person name="Cavalieri D."/>
            <person name="Perpetuini G."/>
            <person name="Tofalo R."/>
            <person name="Bonetti A."/>
            <person name="Arita M."/>
            <person name="Mattarelli P."/>
        </authorList>
    </citation>
    <scope>NUCLEOTIDE SEQUENCE [LARGE SCALE GENOMIC DNA]</scope>
    <source>
        <strain evidence="8 9">RST7</strain>
    </source>
</reference>
<evidence type="ECO:0000256" key="1">
    <source>
        <dbReference type="ARBA" id="ARBA00022723"/>
    </source>
</evidence>
<keyword evidence="1 6" id="KW-0479">Metal-binding</keyword>
<dbReference type="InterPro" id="IPR002744">
    <property type="entry name" value="MIP18-like"/>
</dbReference>
<keyword evidence="6" id="KW-0378">Hydrolase</keyword>
<dbReference type="InterPro" id="IPR034904">
    <property type="entry name" value="FSCA_dom_sf"/>
</dbReference>
<proteinExistence type="inferred from homology"/>
<gene>
    <name evidence="8" type="ORF">EMO89_06240</name>
</gene>
<dbReference type="Pfam" id="PF01883">
    <property type="entry name" value="FeS_assembly_P"/>
    <property type="match status" value="1"/>
</dbReference>
<dbReference type="GO" id="GO:0140663">
    <property type="term" value="F:ATP-dependent FeS chaperone activity"/>
    <property type="evidence" value="ECO:0007669"/>
    <property type="project" value="InterPro"/>
</dbReference>
<evidence type="ECO:0000256" key="2">
    <source>
        <dbReference type="ARBA" id="ARBA00022741"/>
    </source>
</evidence>